<keyword evidence="2" id="KW-1185">Reference proteome</keyword>
<dbReference type="Gene3D" id="3.40.50.150">
    <property type="entry name" value="Vaccinia Virus protein VP39"/>
    <property type="match status" value="1"/>
</dbReference>
<dbReference type="CDD" id="cd02440">
    <property type="entry name" value="AdoMet_MTases"/>
    <property type="match status" value="1"/>
</dbReference>
<evidence type="ECO:0000313" key="2">
    <source>
        <dbReference type="Proteomes" id="UP000320643"/>
    </source>
</evidence>
<dbReference type="OrthoDB" id="9816564at2"/>
<dbReference type="GO" id="GO:0032259">
    <property type="term" value="P:methylation"/>
    <property type="evidence" value="ECO:0007669"/>
    <property type="project" value="UniProtKB-KW"/>
</dbReference>
<dbReference type="Pfam" id="PF13489">
    <property type="entry name" value="Methyltransf_23"/>
    <property type="match status" value="1"/>
</dbReference>
<dbReference type="InterPro" id="IPR029063">
    <property type="entry name" value="SAM-dependent_MTases_sf"/>
</dbReference>
<dbReference type="Proteomes" id="UP000320643">
    <property type="component" value="Unassembled WGS sequence"/>
</dbReference>
<dbReference type="RefSeq" id="WP_143374033.1">
    <property type="nucleotide sequence ID" value="NZ_VJVZ01000009.1"/>
</dbReference>
<accession>A0A552UYM0</accession>
<protein>
    <submittedName>
        <fullName evidence="1">Class I SAM-dependent methyltransferase</fullName>
    </submittedName>
</protein>
<keyword evidence="1" id="KW-0808">Transferase</keyword>
<evidence type="ECO:0000313" key="1">
    <source>
        <dbReference type="EMBL" id="TRW23317.1"/>
    </source>
</evidence>
<dbReference type="EMBL" id="VJVZ01000009">
    <property type="protein sequence ID" value="TRW23317.1"/>
    <property type="molecule type" value="Genomic_DNA"/>
</dbReference>
<proteinExistence type="predicted"/>
<reference evidence="1 2" key="1">
    <citation type="submission" date="2019-07" db="EMBL/GenBank/DDBJ databases">
        <title>Flavobacterium sp. nov., isolated from glacier ice.</title>
        <authorList>
            <person name="Liu Q."/>
            <person name="Xin Y.-H."/>
        </authorList>
    </citation>
    <scope>NUCLEOTIDE SEQUENCE [LARGE SCALE GENOMIC DNA]</scope>
    <source>
        <strain evidence="1 2">ZT4R6</strain>
    </source>
</reference>
<comment type="caution">
    <text evidence="1">The sequence shown here is derived from an EMBL/GenBank/DDBJ whole genome shotgun (WGS) entry which is preliminary data.</text>
</comment>
<keyword evidence="1" id="KW-0489">Methyltransferase</keyword>
<dbReference type="AlphaFoldDB" id="A0A552UYM0"/>
<dbReference type="GO" id="GO:0008168">
    <property type="term" value="F:methyltransferase activity"/>
    <property type="evidence" value="ECO:0007669"/>
    <property type="project" value="UniProtKB-KW"/>
</dbReference>
<sequence>MSNLLCPLCSGSSTSYYLKGQREFLQCSVCLSVFTNPKYFLSPEEEQAHYRQHNNDPEDVRYQNFVRPVVDAVLADFKPQHSGLDFGSGTGSPILKLLRDNSYDIREYDLYFHNDASALQQTYDYIACSETAEHFKEPYKEFEQLRNLLKPGGKLYVMTDRFDENRDFGSWYYKTDPTHVFLYHVKAFEWIRQEFGFKSLEINNRVAILAL</sequence>
<organism evidence="1 2">
    <name type="scientific">Flavobacterium zepuense</name>
    <dbReference type="NCBI Taxonomy" id="2593302"/>
    <lineage>
        <taxon>Bacteria</taxon>
        <taxon>Pseudomonadati</taxon>
        <taxon>Bacteroidota</taxon>
        <taxon>Flavobacteriia</taxon>
        <taxon>Flavobacteriales</taxon>
        <taxon>Flavobacteriaceae</taxon>
        <taxon>Flavobacterium</taxon>
    </lineage>
</organism>
<dbReference type="SUPFAM" id="SSF53335">
    <property type="entry name" value="S-adenosyl-L-methionine-dependent methyltransferases"/>
    <property type="match status" value="1"/>
</dbReference>
<gene>
    <name evidence="1" type="ORF">FMM05_14075</name>
</gene>
<name>A0A552UYM0_9FLAO</name>